<keyword evidence="1" id="KW-1133">Transmembrane helix</keyword>
<keyword evidence="1" id="KW-0472">Membrane</keyword>
<proteinExistence type="predicted"/>
<dbReference type="AlphaFoldDB" id="A0A366LED6"/>
<organism evidence="2 3">
    <name type="scientific">Pedobacter miscanthi</name>
    <dbReference type="NCBI Taxonomy" id="2259170"/>
    <lineage>
        <taxon>Bacteria</taxon>
        <taxon>Pseudomonadati</taxon>
        <taxon>Bacteroidota</taxon>
        <taxon>Sphingobacteriia</taxon>
        <taxon>Sphingobacteriales</taxon>
        <taxon>Sphingobacteriaceae</taxon>
        <taxon>Pedobacter</taxon>
    </lineage>
</organism>
<protein>
    <recommendedName>
        <fullName evidence="4">DoxX family protein</fullName>
    </recommendedName>
</protein>
<keyword evidence="1" id="KW-0812">Transmembrane</keyword>
<feature type="transmembrane region" description="Helical" evidence="1">
    <location>
        <begin position="42"/>
        <end position="60"/>
    </location>
</feature>
<sequence length="128" mass="14604">MDEMEKQGRNDILRSLASILLFSLYVSVTYHVSLGHVDQDKLVVDTIRFLLTVLILYLVFQGYSWARNLFSVLTAIGLVILIPPVFEDAPIVNKIPLFVGLVVYSLALYRLNFSANAKAYFSYIKEKR</sequence>
<reference evidence="2 3" key="1">
    <citation type="submission" date="2018-07" db="EMBL/GenBank/DDBJ databases">
        <title>A draft genome of a endophytic bacteria, a new species of Pedobacter.</title>
        <authorList>
            <person name="Zhang Z.D."/>
            <person name="Chen Z.J."/>
        </authorList>
    </citation>
    <scope>NUCLEOTIDE SEQUENCE [LARGE SCALE GENOMIC DNA]</scope>
    <source>
        <strain evidence="2 3">RS10</strain>
    </source>
</reference>
<evidence type="ECO:0000313" key="3">
    <source>
        <dbReference type="Proteomes" id="UP000252081"/>
    </source>
</evidence>
<feature type="transmembrane region" description="Helical" evidence="1">
    <location>
        <begin position="69"/>
        <end position="86"/>
    </location>
</feature>
<keyword evidence="3" id="KW-1185">Reference proteome</keyword>
<dbReference type="OrthoDB" id="6200718at2"/>
<evidence type="ECO:0000256" key="1">
    <source>
        <dbReference type="SAM" id="Phobius"/>
    </source>
</evidence>
<comment type="caution">
    <text evidence="2">The sequence shown here is derived from an EMBL/GenBank/DDBJ whole genome shotgun (WGS) entry which is preliminary data.</text>
</comment>
<gene>
    <name evidence="2" type="ORF">DRW42_03355</name>
</gene>
<name>A0A366LED6_9SPHI</name>
<dbReference type="RefSeq" id="WP_113947426.1">
    <property type="nucleotide sequence ID" value="NZ_QNQU01000002.1"/>
</dbReference>
<feature type="transmembrane region" description="Helical" evidence="1">
    <location>
        <begin position="12"/>
        <end position="30"/>
    </location>
</feature>
<feature type="transmembrane region" description="Helical" evidence="1">
    <location>
        <begin position="92"/>
        <end position="111"/>
    </location>
</feature>
<evidence type="ECO:0000313" key="2">
    <source>
        <dbReference type="EMBL" id="RBQ11512.1"/>
    </source>
</evidence>
<accession>A0A366LED6</accession>
<dbReference type="EMBL" id="QNQU01000002">
    <property type="protein sequence ID" value="RBQ11512.1"/>
    <property type="molecule type" value="Genomic_DNA"/>
</dbReference>
<dbReference type="Proteomes" id="UP000252081">
    <property type="component" value="Unassembled WGS sequence"/>
</dbReference>
<evidence type="ECO:0008006" key="4">
    <source>
        <dbReference type="Google" id="ProtNLM"/>
    </source>
</evidence>